<dbReference type="EMBL" id="JBICBT010000919">
    <property type="protein sequence ID" value="KAL3092871.1"/>
    <property type="molecule type" value="Genomic_DNA"/>
</dbReference>
<comment type="caution">
    <text evidence="2">The sequence shown here is derived from an EMBL/GenBank/DDBJ whole genome shotgun (WGS) entry which is preliminary data.</text>
</comment>
<feature type="region of interest" description="Disordered" evidence="1">
    <location>
        <begin position="1"/>
        <end position="110"/>
    </location>
</feature>
<evidence type="ECO:0000313" key="3">
    <source>
        <dbReference type="Proteomes" id="UP001620626"/>
    </source>
</evidence>
<dbReference type="Proteomes" id="UP001620626">
    <property type="component" value="Unassembled WGS sequence"/>
</dbReference>
<accession>A0ABD2JQI2</accession>
<keyword evidence="3" id="KW-1185">Reference proteome</keyword>
<dbReference type="AlphaFoldDB" id="A0ABD2JQI2"/>
<protein>
    <submittedName>
        <fullName evidence="2">Uncharacterized protein</fullName>
    </submittedName>
</protein>
<sequence>MASCSNNSSESDYETANESDSNESVEVDESQSAQDEYSLNIGVESSSKIDQEGSKSEQNTESSSEKDDLSLANWIKPSPKTSSSRSKSEEITVYRKRNVPPPPAPTKTKDVIGDAYQWDSYFLTNPAAEVKWECPEKNAQSWCENIRFANNALKNYFKFIQFDDEQLNGTWNSEDESLSKLALKPSFLDPEDQNIMSVKSTLINAYHYYSKSLGNKGKLPEPIDKFENRENCKRVMKLTMAFEELSVKLKQKKSGHFGKLKNVDTINKYKKLKNALLEVKKQMSNDGGYCTKCIIPDPDQIKLDFGAKIVKNLKKLKKKWSE</sequence>
<gene>
    <name evidence="2" type="ORF">niasHT_030060</name>
</gene>
<reference evidence="2 3" key="1">
    <citation type="submission" date="2024-10" db="EMBL/GenBank/DDBJ databases">
        <authorList>
            <person name="Kim D."/>
        </authorList>
    </citation>
    <scope>NUCLEOTIDE SEQUENCE [LARGE SCALE GENOMIC DNA]</scope>
    <source>
        <strain evidence="2">BH-2024</strain>
    </source>
</reference>
<proteinExistence type="predicted"/>
<feature type="compositionally biased region" description="Polar residues" evidence="1">
    <location>
        <begin position="1"/>
        <end position="10"/>
    </location>
</feature>
<feature type="compositionally biased region" description="Low complexity" evidence="1">
    <location>
        <begin position="75"/>
        <end position="85"/>
    </location>
</feature>
<organism evidence="2 3">
    <name type="scientific">Heterodera trifolii</name>
    <dbReference type="NCBI Taxonomy" id="157864"/>
    <lineage>
        <taxon>Eukaryota</taxon>
        <taxon>Metazoa</taxon>
        <taxon>Ecdysozoa</taxon>
        <taxon>Nematoda</taxon>
        <taxon>Chromadorea</taxon>
        <taxon>Rhabditida</taxon>
        <taxon>Tylenchina</taxon>
        <taxon>Tylenchomorpha</taxon>
        <taxon>Tylenchoidea</taxon>
        <taxon>Heteroderidae</taxon>
        <taxon>Heteroderinae</taxon>
        <taxon>Heterodera</taxon>
    </lineage>
</organism>
<feature type="compositionally biased region" description="Polar residues" evidence="1">
    <location>
        <begin position="31"/>
        <end position="46"/>
    </location>
</feature>
<feature type="compositionally biased region" description="Acidic residues" evidence="1">
    <location>
        <begin position="11"/>
        <end position="29"/>
    </location>
</feature>
<evidence type="ECO:0000313" key="2">
    <source>
        <dbReference type="EMBL" id="KAL3092871.1"/>
    </source>
</evidence>
<evidence type="ECO:0000256" key="1">
    <source>
        <dbReference type="SAM" id="MobiDB-lite"/>
    </source>
</evidence>
<name>A0ABD2JQI2_9BILA</name>